<dbReference type="GO" id="GO:0005874">
    <property type="term" value="C:microtubule"/>
    <property type="evidence" value="ECO:0007669"/>
    <property type="project" value="TreeGrafter"/>
</dbReference>
<dbReference type="Proteomes" id="UP000692954">
    <property type="component" value="Unassembled WGS sequence"/>
</dbReference>
<feature type="binding site" evidence="1">
    <location>
        <begin position="86"/>
        <end position="93"/>
    </location>
    <ligand>
        <name>ATP</name>
        <dbReference type="ChEBI" id="CHEBI:30616"/>
    </ligand>
</feature>
<dbReference type="GO" id="GO:0007018">
    <property type="term" value="P:microtubule-based movement"/>
    <property type="evidence" value="ECO:0007669"/>
    <property type="project" value="InterPro"/>
</dbReference>
<name>A0A8S1LNM4_9CILI</name>
<evidence type="ECO:0000313" key="3">
    <source>
        <dbReference type="EMBL" id="CAD8068035.1"/>
    </source>
</evidence>
<dbReference type="InterPro" id="IPR027640">
    <property type="entry name" value="Kinesin-like_fam"/>
</dbReference>
<comment type="caution">
    <text evidence="3">The sequence shown here is derived from an EMBL/GenBank/DDBJ whole genome shotgun (WGS) entry which is preliminary data.</text>
</comment>
<protein>
    <recommendedName>
        <fullName evidence="2">Kinesin motor domain-containing protein</fullName>
    </recommendedName>
</protein>
<sequence length="363" mass="41790">MINYNQIYVAVRIKAYLNAQDKEESCISSFTDKQIVISKSNLYEQQYEFNQIFDSQCDQEQIYLCVVHPIVQEALSGISSNLIIYGSQGSGKTYSLFGTIGSLFTLKQGLISLESGIAIRMIHQLHQQKQISELKIFIIDNEQIINHLTTNGQSKWIDLAKQLCEVIQNLNDSIIHVVIEIKTLQNSKIKIIQIGSVSKGNSGQMVTHNKSIFTLHRCIQCLLDQQKQKKIIQMQRIYIPFRESKLTNLLSNSFLGQAQLKIILCLAPTKIDDALGTLQFGQQFQQIKIIRQQSKLQTQLSVQQQFQTQSQLQLNEFNSMTTQSQTLEMIPIQFHLQKIQELTDKYESIIHYLQQKIIKYKNQ</sequence>
<proteinExistence type="inferred from homology"/>
<dbReference type="InterPro" id="IPR001752">
    <property type="entry name" value="Kinesin_motor_dom"/>
</dbReference>
<dbReference type="GO" id="GO:0005524">
    <property type="term" value="F:ATP binding"/>
    <property type="evidence" value="ECO:0007669"/>
    <property type="project" value="UniProtKB-UniRule"/>
</dbReference>
<dbReference type="AlphaFoldDB" id="A0A8S1LNM4"/>
<keyword evidence="1" id="KW-0505">Motor protein</keyword>
<keyword evidence="4" id="KW-1185">Reference proteome</keyword>
<feature type="domain" description="Kinesin motor" evidence="2">
    <location>
        <begin position="6"/>
        <end position="287"/>
    </location>
</feature>
<reference evidence="3" key="1">
    <citation type="submission" date="2021-01" db="EMBL/GenBank/DDBJ databases">
        <authorList>
            <consortium name="Genoscope - CEA"/>
            <person name="William W."/>
        </authorList>
    </citation>
    <scope>NUCLEOTIDE SEQUENCE</scope>
</reference>
<dbReference type="Pfam" id="PF00225">
    <property type="entry name" value="Kinesin"/>
    <property type="match status" value="2"/>
</dbReference>
<dbReference type="GO" id="GO:0016887">
    <property type="term" value="F:ATP hydrolysis activity"/>
    <property type="evidence" value="ECO:0007669"/>
    <property type="project" value="TreeGrafter"/>
</dbReference>
<evidence type="ECO:0000259" key="2">
    <source>
        <dbReference type="PROSITE" id="PS50067"/>
    </source>
</evidence>
<dbReference type="GO" id="GO:0008017">
    <property type="term" value="F:microtubule binding"/>
    <property type="evidence" value="ECO:0007669"/>
    <property type="project" value="InterPro"/>
</dbReference>
<organism evidence="3 4">
    <name type="scientific">Paramecium sonneborni</name>
    <dbReference type="NCBI Taxonomy" id="65129"/>
    <lineage>
        <taxon>Eukaryota</taxon>
        <taxon>Sar</taxon>
        <taxon>Alveolata</taxon>
        <taxon>Ciliophora</taxon>
        <taxon>Intramacronucleata</taxon>
        <taxon>Oligohymenophorea</taxon>
        <taxon>Peniculida</taxon>
        <taxon>Parameciidae</taxon>
        <taxon>Paramecium</taxon>
    </lineage>
</organism>
<dbReference type="GO" id="GO:0003777">
    <property type="term" value="F:microtubule motor activity"/>
    <property type="evidence" value="ECO:0007669"/>
    <property type="project" value="InterPro"/>
</dbReference>
<keyword evidence="1" id="KW-0547">Nucleotide-binding</keyword>
<dbReference type="GO" id="GO:0005871">
    <property type="term" value="C:kinesin complex"/>
    <property type="evidence" value="ECO:0007669"/>
    <property type="project" value="TreeGrafter"/>
</dbReference>
<dbReference type="SMART" id="SM00129">
    <property type="entry name" value="KISc"/>
    <property type="match status" value="1"/>
</dbReference>
<dbReference type="EMBL" id="CAJJDN010000023">
    <property type="protein sequence ID" value="CAD8068035.1"/>
    <property type="molecule type" value="Genomic_DNA"/>
</dbReference>
<keyword evidence="1" id="KW-0067">ATP-binding</keyword>
<accession>A0A8S1LNM4</accession>
<dbReference type="PROSITE" id="PS50067">
    <property type="entry name" value="KINESIN_MOTOR_2"/>
    <property type="match status" value="1"/>
</dbReference>
<gene>
    <name evidence="3" type="ORF">PSON_ATCC_30995.1.T0230339</name>
</gene>
<comment type="similarity">
    <text evidence="1">Belongs to the TRAFAC class myosin-kinesin ATPase superfamily. Kinesin family.</text>
</comment>
<evidence type="ECO:0000313" key="4">
    <source>
        <dbReference type="Proteomes" id="UP000692954"/>
    </source>
</evidence>
<evidence type="ECO:0000256" key="1">
    <source>
        <dbReference type="PROSITE-ProRule" id="PRU00283"/>
    </source>
</evidence>
<dbReference type="PANTHER" id="PTHR24115">
    <property type="entry name" value="KINESIN-RELATED"/>
    <property type="match status" value="1"/>
</dbReference>
<dbReference type="OrthoDB" id="304990at2759"/>